<reference evidence="1 2" key="1">
    <citation type="submission" date="2014-02" db="EMBL/GenBank/DDBJ databases">
        <title>Expanding our view of genomic diversity in Candidatus Accumulibacter clades.</title>
        <authorList>
            <person name="Skennerton C.T."/>
            <person name="Barr J.J."/>
            <person name="Slater F.R."/>
            <person name="Bond P.L."/>
            <person name="Tyson G.W."/>
        </authorList>
    </citation>
    <scope>NUCLEOTIDE SEQUENCE [LARGE SCALE GENOMIC DNA]</scope>
    <source>
        <strain evidence="2">BA-91</strain>
    </source>
</reference>
<organism evidence="1 2">
    <name type="scientific">Candidatus Accumulibacter phosphatis</name>
    <dbReference type="NCBI Taxonomy" id="327160"/>
    <lineage>
        <taxon>Bacteria</taxon>
        <taxon>Pseudomonadati</taxon>
        <taxon>Pseudomonadota</taxon>
        <taxon>Betaproteobacteria</taxon>
        <taxon>Candidatus Accumulibacter</taxon>
    </lineage>
</organism>
<evidence type="ECO:0000313" key="2">
    <source>
        <dbReference type="Proteomes" id="UP000020077"/>
    </source>
</evidence>
<accession>A0A080LSG6</accession>
<dbReference type="Proteomes" id="UP000020077">
    <property type="component" value="Unassembled WGS sequence"/>
</dbReference>
<sequence>MHDLAVAAALPAIDQRRGGVADAQALFDAAAQVFESGFVVHVQSFTIDAFSAEEVAWQGNACLALDGQGGGPFNGVIEQRVDRQAGVGDAVHEGRVGAVLEQAAHQVCQQVFVAADRGIDATGASQLVPADDLVVEFFAHAVQALVFPFVAAAGTDRNLGDGRQGVCVVRGEGRVEGLRVGEQASGTGQIREVARRLAGEYRVIAQATLLRELDLGVPVSTLAQANHQTSVGAVGEVGEPVDERQRTLLVGLDGQPEAIPAGQFGVGGECFDQVERHFQTIDFFGVDREADVARLGTEREFLDDRPQFVANATLVGDFVTRMQRRELDRDRRRFVCRAAGGGVANRPDRRAVGLEVTQRVGAAARRFSEHVVGVAVAGLFGVAGALQRFMDVAAHHELLAENAHGGDHRLPDHRFAGARDDALEGAAQIAVLVVEIDDAAGEHQRPGAGIDESTVRGAEPLLPLGTADLVANQTIDGRRIGDAQQRFGEAHQHHAFARREVVGGQEGIDASAFEATVAHRLHQWRCPFTNALLFGRGEARQRDQLLDDLGFVDTVIFAQTLAE</sequence>
<name>A0A080LSG6_9PROT</name>
<dbReference type="AlphaFoldDB" id="A0A080LSG6"/>
<evidence type="ECO:0000313" key="1">
    <source>
        <dbReference type="EMBL" id="KFB71303.1"/>
    </source>
</evidence>
<comment type="caution">
    <text evidence="1">The sequence shown here is derived from an EMBL/GenBank/DDBJ whole genome shotgun (WGS) entry which is preliminary data.</text>
</comment>
<proteinExistence type="predicted"/>
<dbReference type="EMBL" id="JDVG02000563">
    <property type="protein sequence ID" value="KFB71303.1"/>
    <property type="molecule type" value="Genomic_DNA"/>
</dbReference>
<gene>
    <name evidence="1" type="ORF">AW09_003560</name>
</gene>
<protein>
    <submittedName>
        <fullName evidence="1">Uncharacterized protein</fullName>
    </submittedName>
</protein>